<dbReference type="EMBL" id="KN834828">
    <property type="protein sequence ID" value="KIK53504.1"/>
    <property type="molecule type" value="Genomic_DNA"/>
</dbReference>
<evidence type="ECO:0000313" key="2">
    <source>
        <dbReference type="Proteomes" id="UP000053593"/>
    </source>
</evidence>
<proteinExistence type="predicted"/>
<protein>
    <submittedName>
        <fullName evidence="1">Uncharacterized protein</fullName>
    </submittedName>
</protein>
<keyword evidence="2" id="KW-1185">Reference proteome</keyword>
<organism evidence="1 2">
    <name type="scientific">Collybiopsis luxurians FD-317 M1</name>
    <dbReference type="NCBI Taxonomy" id="944289"/>
    <lineage>
        <taxon>Eukaryota</taxon>
        <taxon>Fungi</taxon>
        <taxon>Dikarya</taxon>
        <taxon>Basidiomycota</taxon>
        <taxon>Agaricomycotina</taxon>
        <taxon>Agaricomycetes</taxon>
        <taxon>Agaricomycetidae</taxon>
        <taxon>Agaricales</taxon>
        <taxon>Marasmiineae</taxon>
        <taxon>Omphalotaceae</taxon>
        <taxon>Collybiopsis</taxon>
        <taxon>Collybiopsis luxurians</taxon>
    </lineage>
</organism>
<dbReference type="AlphaFoldDB" id="A0A0D0BV92"/>
<evidence type="ECO:0000313" key="1">
    <source>
        <dbReference type="EMBL" id="KIK53504.1"/>
    </source>
</evidence>
<dbReference type="HOGENOM" id="CLU_1759022_0_0_1"/>
<gene>
    <name evidence="1" type="ORF">GYMLUDRAFT_935954</name>
</gene>
<sequence length="148" mass="16886">MNLDRGRQLRNRSFGGPSEAPLMYEVALSWFKSDHTLEWNTVSVLFVFSVIYTHLYRKNCPSSSKSRLINVAVVRESIPCFSSTLFHSNSGSMVYISSTQTKTFSPLIARLAYSYCTIREWTVSTALWAPGLSSHWRTKTFLCRITLS</sequence>
<name>A0A0D0BV92_9AGAR</name>
<accession>A0A0D0BV92</accession>
<reference evidence="1 2" key="1">
    <citation type="submission" date="2014-04" db="EMBL/GenBank/DDBJ databases">
        <title>Evolutionary Origins and Diversification of the Mycorrhizal Mutualists.</title>
        <authorList>
            <consortium name="DOE Joint Genome Institute"/>
            <consortium name="Mycorrhizal Genomics Consortium"/>
            <person name="Kohler A."/>
            <person name="Kuo A."/>
            <person name="Nagy L.G."/>
            <person name="Floudas D."/>
            <person name="Copeland A."/>
            <person name="Barry K.W."/>
            <person name="Cichocki N."/>
            <person name="Veneault-Fourrey C."/>
            <person name="LaButti K."/>
            <person name="Lindquist E.A."/>
            <person name="Lipzen A."/>
            <person name="Lundell T."/>
            <person name="Morin E."/>
            <person name="Murat C."/>
            <person name="Riley R."/>
            <person name="Ohm R."/>
            <person name="Sun H."/>
            <person name="Tunlid A."/>
            <person name="Henrissat B."/>
            <person name="Grigoriev I.V."/>
            <person name="Hibbett D.S."/>
            <person name="Martin F."/>
        </authorList>
    </citation>
    <scope>NUCLEOTIDE SEQUENCE [LARGE SCALE GENOMIC DNA]</scope>
    <source>
        <strain evidence="1 2">FD-317 M1</strain>
    </source>
</reference>
<dbReference type="Proteomes" id="UP000053593">
    <property type="component" value="Unassembled WGS sequence"/>
</dbReference>